<protein>
    <recommendedName>
        <fullName evidence="3">FAD/NAD(P)-binding domain-containing protein</fullName>
    </recommendedName>
</protein>
<keyword evidence="2" id="KW-1185">Reference proteome</keyword>
<dbReference type="GO" id="GO:0005739">
    <property type="term" value="C:mitochondrion"/>
    <property type="evidence" value="ECO:0007669"/>
    <property type="project" value="TreeGrafter"/>
</dbReference>
<sequence length="354" mass="39986">MRNLNHISLYTFTARAIHSQLAIIGGGTAGLNVSAQLVKDGHFILQNARLLNRMDVINNETNGKGSTQKCMFERLSSCENDPEQNIIVTMDGQKYTYDQLIVASGVQRDYASIKGALEQLNNPEAPVGSIYYYRYAQKIDKMIREFEGGKLIFSEPPTKCEGIPSNIVFLTHERLSTRGVKCDFHVYKANDSIFGIPKYSQILGELAHEKGLHCHLKKRLIEVQDHKVIFEDIETKQQYTSDYDFLHIVPPLKPAAFIAESGLGDSDGYVNVHPNTLQHIRYPNVWGLGDCSSVPTSKTAAALMAQTPILIKNLIRTWKLKQNPLPEYQDIKLKIVLRLYFLSCLYFEQESIAC</sequence>
<dbReference type="InterPro" id="IPR015904">
    <property type="entry name" value="Sulphide_quinone_reductase"/>
</dbReference>
<dbReference type="Proteomes" id="UP000688137">
    <property type="component" value="Unassembled WGS sequence"/>
</dbReference>
<gene>
    <name evidence="1" type="ORF">PPRIM_AZ9-3.1.T0840117</name>
</gene>
<dbReference type="GO" id="GO:0071949">
    <property type="term" value="F:FAD binding"/>
    <property type="evidence" value="ECO:0007669"/>
    <property type="project" value="TreeGrafter"/>
</dbReference>
<evidence type="ECO:0000313" key="1">
    <source>
        <dbReference type="EMBL" id="CAD8089791.1"/>
    </source>
</evidence>
<dbReference type="PANTHER" id="PTHR10632:SF2">
    <property type="entry name" value="SULFIDE:QUINONE OXIDOREDUCTASE, MITOCHONDRIAL"/>
    <property type="match status" value="1"/>
</dbReference>
<comment type="caution">
    <text evidence="1">The sequence shown here is derived from an EMBL/GenBank/DDBJ whole genome shotgun (WGS) entry which is preliminary data.</text>
</comment>
<proteinExistence type="predicted"/>
<name>A0A8S1NI61_PARPR</name>
<dbReference type="PANTHER" id="PTHR10632">
    <property type="entry name" value="SULFIDE:QUINONE OXIDOREDUCTASE"/>
    <property type="match status" value="1"/>
</dbReference>
<evidence type="ECO:0008006" key="3">
    <source>
        <dbReference type="Google" id="ProtNLM"/>
    </source>
</evidence>
<accession>A0A8S1NI61</accession>
<evidence type="ECO:0000313" key="2">
    <source>
        <dbReference type="Proteomes" id="UP000688137"/>
    </source>
</evidence>
<reference evidence="1" key="1">
    <citation type="submission" date="2021-01" db="EMBL/GenBank/DDBJ databases">
        <authorList>
            <consortium name="Genoscope - CEA"/>
            <person name="William W."/>
        </authorList>
    </citation>
    <scope>NUCLEOTIDE SEQUENCE</scope>
</reference>
<dbReference type="GO" id="GO:0070221">
    <property type="term" value="P:sulfide oxidation, using sulfide:quinone oxidoreductase"/>
    <property type="evidence" value="ECO:0007669"/>
    <property type="project" value="TreeGrafter"/>
</dbReference>
<organism evidence="1 2">
    <name type="scientific">Paramecium primaurelia</name>
    <dbReference type="NCBI Taxonomy" id="5886"/>
    <lineage>
        <taxon>Eukaryota</taxon>
        <taxon>Sar</taxon>
        <taxon>Alveolata</taxon>
        <taxon>Ciliophora</taxon>
        <taxon>Intramacronucleata</taxon>
        <taxon>Oligohymenophorea</taxon>
        <taxon>Peniculida</taxon>
        <taxon>Parameciidae</taxon>
        <taxon>Paramecium</taxon>
    </lineage>
</organism>
<dbReference type="EMBL" id="CAJJDM010000087">
    <property type="protein sequence ID" value="CAD8089791.1"/>
    <property type="molecule type" value="Genomic_DNA"/>
</dbReference>
<dbReference type="AlphaFoldDB" id="A0A8S1NI61"/>
<dbReference type="GO" id="GO:0070224">
    <property type="term" value="F:sulfide:quinone oxidoreductase activity"/>
    <property type="evidence" value="ECO:0007669"/>
    <property type="project" value="TreeGrafter"/>
</dbReference>